<feature type="region of interest" description="Disordered" evidence="2">
    <location>
        <begin position="51"/>
        <end position="95"/>
    </location>
</feature>
<dbReference type="Proteomes" id="UP000250140">
    <property type="component" value="Unassembled WGS sequence"/>
</dbReference>
<dbReference type="InterPro" id="IPR018618">
    <property type="entry name" value="GID4/10-like"/>
</dbReference>
<feature type="compositionally biased region" description="Low complexity" evidence="2">
    <location>
        <begin position="307"/>
        <end position="316"/>
    </location>
</feature>
<accession>A0A8E2JQZ2</accession>
<dbReference type="GO" id="GO:0034657">
    <property type="term" value="C:GID complex"/>
    <property type="evidence" value="ECO:0007669"/>
    <property type="project" value="TreeGrafter"/>
</dbReference>
<feature type="compositionally biased region" description="Polar residues" evidence="2">
    <location>
        <begin position="244"/>
        <end position="255"/>
    </location>
</feature>
<evidence type="ECO:0000313" key="3">
    <source>
        <dbReference type="EMBL" id="OCL06410.1"/>
    </source>
</evidence>
<feature type="region of interest" description="Disordered" evidence="2">
    <location>
        <begin position="588"/>
        <end position="614"/>
    </location>
</feature>
<dbReference type="EMBL" id="KV750077">
    <property type="protein sequence ID" value="OCL06410.1"/>
    <property type="molecule type" value="Genomic_DNA"/>
</dbReference>
<proteinExistence type="inferred from homology"/>
<dbReference type="GO" id="GO:0006623">
    <property type="term" value="P:protein targeting to vacuole"/>
    <property type="evidence" value="ECO:0007669"/>
    <property type="project" value="TreeGrafter"/>
</dbReference>
<feature type="compositionally biased region" description="Basic and acidic residues" evidence="2">
    <location>
        <begin position="71"/>
        <end position="95"/>
    </location>
</feature>
<feature type="compositionally biased region" description="Basic and acidic residues" evidence="2">
    <location>
        <begin position="273"/>
        <end position="303"/>
    </location>
</feature>
<feature type="region of interest" description="Disordered" evidence="2">
    <location>
        <begin position="234"/>
        <end position="316"/>
    </location>
</feature>
<gene>
    <name evidence="3" type="ORF">AOQ84DRAFT_378636</name>
</gene>
<feature type="region of interest" description="Disordered" evidence="2">
    <location>
        <begin position="1"/>
        <end position="24"/>
    </location>
</feature>
<evidence type="ECO:0008006" key="5">
    <source>
        <dbReference type="Google" id="ProtNLM"/>
    </source>
</evidence>
<feature type="region of interest" description="Disordered" evidence="2">
    <location>
        <begin position="166"/>
        <end position="198"/>
    </location>
</feature>
<dbReference type="PANTHER" id="PTHR14534">
    <property type="entry name" value="VACUOLAR IMPORT AND DEGRADATION PROTEIN 24"/>
    <property type="match status" value="1"/>
</dbReference>
<feature type="compositionally biased region" description="Polar residues" evidence="2">
    <location>
        <begin position="1"/>
        <end position="13"/>
    </location>
</feature>
<protein>
    <recommendedName>
        <fullName evidence="5">Vacuolar import and degradation protein-domain-containing protein</fullName>
    </recommendedName>
</protein>
<dbReference type="GO" id="GO:0007039">
    <property type="term" value="P:protein catabolic process in the vacuole"/>
    <property type="evidence" value="ECO:0007669"/>
    <property type="project" value="TreeGrafter"/>
</dbReference>
<feature type="compositionally biased region" description="Basic and acidic residues" evidence="2">
    <location>
        <begin position="234"/>
        <end position="243"/>
    </location>
</feature>
<feature type="compositionally biased region" description="Basic and acidic residues" evidence="2">
    <location>
        <begin position="214"/>
        <end position="226"/>
    </location>
</feature>
<feature type="compositionally biased region" description="Low complexity" evidence="2">
    <location>
        <begin position="179"/>
        <end position="198"/>
    </location>
</feature>
<dbReference type="GO" id="GO:0045721">
    <property type="term" value="P:negative regulation of gluconeogenesis"/>
    <property type="evidence" value="ECO:0007669"/>
    <property type="project" value="TreeGrafter"/>
</dbReference>
<feature type="region of interest" description="Disordered" evidence="2">
    <location>
        <begin position="207"/>
        <end position="226"/>
    </location>
</feature>
<dbReference type="AlphaFoldDB" id="A0A8E2JQZ2"/>
<dbReference type="PANTHER" id="PTHR14534:SF3">
    <property type="entry name" value="GID COMPLEX SUBUNIT 4 HOMOLOG"/>
    <property type="match status" value="1"/>
</dbReference>
<evidence type="ECO:0000256" key="1">
    <source>
        <dbReference type="ARBA" id="ARBA00061469"/>
    </source>
</evidence>
<keyword evidence="4" id="KW-1185">Reference proteome</keyword>
<evidence type="ECO:0000256" key="2">
    <source>
        <dbReference type="SAM" id="MobiDB-lite"/>
    </source>
</evidence>
<dbReference type="GO" id="GO:0043161">
    <property type="term" value="P:proteasome-mediated ubiquitin-dependent protein catabolic process"/>
    <property type="evidence" value="ECO:0007669"/>
    <property type="project" value="TreeGrafter"/>
</dbReference>
<feature type="compositionally biased region" description="Low complexity" evidence="2">
    <location>
        <begin position="588"/>
        <end position="608"/>
    </location>
</feature>
<dbReference type="Pfam" id="PF09783">
    <property type="entry name" value="Vac_ImportDeg"/>
    <property type="match status" value="2"/>
</dbReference>
<name>A0A8E2JQZ2_9PEZI</name>
<sequence>MPPANSRATSPPTDSAPRAGTPPSYLSALRELESPVSSSVLNLAATLTTQAEDEADAENLRFLRSPVDPQDEWRAENARERLRRTSEERGDDRERRERLRRVMNRLSRIHDPPAYGDRIPTQQNLYDWSPANEADDEEELEQILQELRQQQPNTHPEILRVLGRSQLDAERESRNRAYSSRLLSSNQPSQSSESSLRSAAILQSVRRHPRFSARSRDHMQRYISDRDSAYRAVHDAESRDRLSPSRSVGANTSFGERSRYEASRQAWQAQQRTSERQSSMDRGLERGPERDSRARIDSYRRNYLENPSSSPSSTSPWLEQTIKYLSRLRHSNSYEDSLAYAVDAGFVTKEFFGDDHEDFILDTNTLPPPAETSWLAPGAVLSGSQHATTVTSLVTPAATSSTILYRLRNNETMTSTILDPGRPWLTHSYVPPHRRTGDAVTSQTPQQDRWPVKVTIHAVDYSTMSLSATMEAYDVPSHPHSFLGMANASLSSDNSNPPTTRTSSITTYLEGEILDFTNHTLLTESFKSTPMNDATYWRKLPPFHRYTDDELVHKLVSRRWMEELSQEWILMRWKERCFVKNARSSTAHSAAPSSANSSFASAHSSTRPWPDTEERMTWRSAADTAANNNNGGGNTEEEMAEDGCGLTISGFYYVCLRRSDGAVEGLYYDPQSSPYQHLKLLPEGGGSFPVWQFR</sequence>
<evidence type="ECO:0000313" key="4">
    <source>
        <dbReference type="Proteomes" id="UP000250140"/>
    </source>
</evidence>
<reference evidence="3 4" key="1">
    <citation type="journal article" date="2016" name="Nat. Commun.">
        <title>Ectomycorrhizal ecology is imprinted in the genome of the dominant symbiotic fungus Cenococcum geophilum.</title>
        <authorList>
            <consortium name="DOE Joint Genome Institute"/>
            <person name="Peter M."/>
            <person name="Kohler A."/>
            <person name="Ohm R.A."/>
            <person name="Kuo A."/>
            <person name="Krutzmann J."/>
            <person name="Morin E."/>
            <person name="Arend M."/>
            <person name="Barry K.W."/>
            <person name="Binder M."/>
            <person name="Choi C."/>
            <person name="Clum A."/>
            <person name="Copeland A."/>
            <person name="Grisel N."/>
            <person name="Haridas S."/>
            <person name="Kipfer T."/>
            <person name="LaButti K."/>
            <person name="Lindquist E."/>
            <person name="Lipzen A."/>
            <person name="Maire R."/>
            <person name="Meier B."/>
            <person name="Mihaltcheva S."/>
            <person name="Molinier V."/>
            <person name="Murat C."/>
            <person name="Poggeler S."/>
            <person name="Quandt C.A."/>
            <person name="Sperisen C."/>
            <person name="Tritt A."/>
            <person name="Tisserant E."/>
            <person name="Crous P.W."/>
            <person name="Henrissat B."/>
            <person name="Nehls U."/>
            <person name="Egli S."/>
            <person name="Spatafora J.W."/>
            <person name="Grigoriev I.V."/>
            <person name="Martin F.M."/>
        </authorList>
    </citation>
    <scope>NUCLEOTIDE SEQUENCE [LARGE SCALE GENOMIC DNA]</scope>
    <source>
        <strain evidence="3 4">CBS 207.34</strain>
    </source>
</reference>
<dbReference type="GO" id="GO:0005773">
    <property type="term" value="C:vacuole"/>
    <property type="evidence" value="ECO:0007669"/>
    <property type="project" value="GOC"/>
</dbReference>
<dbReference type="OrthoDB" id="62at2759"/>
<comment type="similarity">
    <text evidence="1">Belongs to the GID4/VID24 family.</text>
</comment>
<organism evidence="3 4">
    <name type="scientific">Glonium stellatum</name>
    <dbReference type="NCBI Taxonomy" id="574774"/>
    <lineage>
        <taxon>Eukaryota</taxon>
        <taxon>Fungi</taxon>
        <taxon>Dikarya</taxon>
        <taxon>Ascomycota</taxon>
        <taxon>Pezizomycotina</taxon>
        <taxon>Dothideomycetes</taxon>
        <taxon>Pleosporomycetidae</taxon>
        <taxon>Gloniales</taxon>
        <taxon>Gloniaceae</taxon>
        <taxon>Glonium</taxon>
    </lineage>
</organism>